<dbReference type="EMBL" id="NHZQ01000305">
    <property type="protein sequence ID" value="PSK43744.1"/>
    <property type="molecule type" value="Genomic_DNA"/>
</dbReference>
<gene>
    <name evidence="15" type="ORF">B9Z65_7258</name>
</gene>
<keyword evidence="16" id="KW-1185">Reference proteome</keyword>
<dbReference type="OrthoDB" id="3838338at2759"/>
<evidence type="ECO:0000256" key="7">
    <source>
        <dbReference type="ARBA" id="ARBA00022679"/>
    </source>
</evidence>
<evidence type="ECO:0000256" key="1">
    <source>
        <dbReference type="ARBA" id="ARBA00000900"/>
    </source>
</evidence>
<dbReference type="Pfam" id="PF23230">
    <property type="entry name" value="zf-C2H2_13"/>
    <property type="match status" value="1"/>
</dbReference>
<evidence type="ECO:0000256" key="3">
    <source>
        <dbReference type="ARBA" id="ARBA00004906"/>
    </source>
</evidence>
<dbReference type="Pfam" id="PF25447">
    <property type="entry name" value="RING_ZNF598"/>
    <property type="match status" value="1"/>
</dbReference>
<evidence type="ECO:0000256" key="13">
    <source>
        <dbReference type="SAM" id="MobiDB-lite"/>
    </source>
</evidence>
<evidence type="ECO:0000256" key="6">
    <source>
        <dbReference type="ARBA" id="ARBA00022553"/>
    </source>
</evidence>
<dbReference type="GO" id="GO:0016567">
    <property type="term" value="P:protein ubiquitination"/>
    <property type="evidence" value="ECO:0007669"/>
    <property type="project" value="TreeGrafter"/>
</dbReference>
<protein>
    <recommendedName>
        <fullName evidence="4">RING-type E3 ubiquitin transferase</fullName>
        <ecNumber evidence="4">2.3.2.27</ecNumber>
    </recommendedName>
</protein>
<evidence type="ECO:0000256" key="2">
    <source>
        <dbReference type="ARBA" id="ARBA00004496"/>
    </source>
</evidence>
<sequence>MDTNAGSAPAGGDSHAPSNRGSRGRGRGQRGGQGRGGGGRGSDRGLGKGGGRGGRGRGGGPGHEQQQAHDQVNGAAAALALKKPAITLDGSNDAPQADDDEVEVCFICASPVVHHSVAPCNHRTCHICALRLRALYRTKACAHCRTEAQIVVFTDDPEKRYEDFQDSDFSTKDSNLGISYEKQEIFEDTVLLLRYNCPDSVCDVACLGWPDLHRHVKSAHHKVMCDLCTRNKKVFTHEHELFTPQELRKHERFGDDNPGAEDQTGFRGHPECGFCKQRFYGDDELYAHCRDKHERCHVCDRRDGGRNPQYYVDYNALEIHFRKDHFLCPDQECLEKKFVVFDSEMDLKAHQLESHPNGVTKGRDARRVDLSNFDYRQPHQQDRPRREGRGRGRGRDPNAEPLPVSSAQPIGRAEQAYQRAMAIQSAQSVTGRTFGGQLTQSGPAPVARAPANTQEPDTVTVTRPSHPNLSQNLDALTLDDTPTANLSPQDQARRLRHASVIERASLLLKNDQPKLSEFRTKVSAYRAGTLNASGLIDSFFALFDTSSNELGKLIKELSDIFEVPSKRDTLLKAWSDWKAINEDYPTLPGPSSSSTTSKPGSWAASLGASSTASNPLAGLNVASGSRVLKLKSSTAQSNRTATSRAANSGNPFPPLSSTISTTLNARARPSVPGWLSAASSSTPQQASSKIMTSSAASSARASPAPQSAGQRAPGMNMFPALPAAKKPTSTVFSPGYTGQGVRRVNSPATGGVNAWGKPAATTGGGGGGQGTNGGVGDEDAVEGPGKGKGRKGKKQVLYNWG</sequence>
<comment type="catalytic activity">
    <reaction evidence="1">
        <text>S-ubiquitinyl-[E2 ubiquitin-conjugating enzyme]-L-cysteine + [acceptor protein]-L-lysine = [E2 ubiquitin-conjugating enzyme]-L-cysteine + N(6)-ubiquitinyl-[acceptor protein]-L-lysine.</text>
        <dbReference type="EC" id="2.3.2.27"/>
    </reaction>
</comment>
<dbReference type="EC" id="2.3.2.27" evidence="4"/>
<keyword evidence="8" id="KW-0479">Metal-binding</keyword>
<evidence type="ECO:0000256" key="9">
    <source>
        <dbReference type="ARBA" id="ARBA00022771"/>
    </source>
</evidence>
<feature type="compositionally biased region" description="Gly residues" evidence="13">
    <location>
        <begin position="47"/>
        <end position="62"/>
    </location>
</feature>
<evidence type="ECO:0000256" key="10">
    <source>
        <dbReference type="ARBA" id="ARBA00022833"/>
    </source>
</evidence>
<dbReference type="InterPro" id="IPR044288">
    <property type="entry name" value="ZNF598/HEL2"/>
</dbReference>
<feature type="region of interest" description="Disordered" evidence="13">
    <location>
        <begin position="433"/>
        <end position="471"/>
    </location>
</feature>
<dbReference type="GO" id="GO:0005737">
    <property type="term" value="C:cytoplasm"/>
    <property type="evidence" value="ECO:0007669"/>
    <property type="project" value="UniProtKB-SubCell"/>
</dbReference>
<keyword evidence="6" id="KW-0597">Phosphoprotein</keyword>
<feature type="region of interest" description="Disordered" evidence="13">
    <location>
        <begin position="371"/>
        <end position="408"/>
    </location>
</feature>
<dbReference type="CDD" id="cd16615">
    <property type="entry name" value="RING-HC_ZNF598"/>
    <property type="match status" value="1"/>
</dbReference>
<dbReference type="AlphaFoldDB" id="A0A2P7Z6A6"/>
<dbReference type="GO" id="GO:0008270">
    <property type="term" value="F:zinc ion binding"/>
    <property type="evidence" value="ECO:0007669"/>
    <property type="project" value="UniProtKB-KW"/>
</dbReference>
<dbReference type="Pfam" id="PF23202">
    <property type="entry name" value="PAH_ZNF598"/>
    <property type="match status" value="1"/>
</dbReference>
<evidence type="ECO:0000256" key="5">
    <source>
        <dbReference type="ARBA" id="ARBA00022490"/>
    </source>
</evidence>
<feature type="region of interest" description="Disordered" evidence="13">
    <location>
        <begin position="585"/>
        <end position="610"/>
    </location>
</feature>
<accession>A0A2P7Z6A6</accession>
<keyword evidence="9 12" id="KW-0863">Zinc-finger</keyword>
<dbReference type="PANTHER" id="PTHR22938:SF0">
    <property type="entry name" value="E3 UBIQUITIN-PROTEIN LIGASE ZNF598"/>
    <property type="match status" value="1"/>
</dbReference>
<comment type="similarity">
    <text evidence="11">Belongs to the ZNF598/HEL2 family.</text>
</comment>
<keyword evidence="5" id="KW-0963">Cytoplasm</keyword>
<evidence type="ECO:0000256" key="11">
    <source>
        <dbReference type="ARBA" id="ARBA00035113"/>
    </source>
</evidence>
<feature type="compositionally biased region" description="Gly residues" evidence="13">
    <location>
        <begin position="29"/>
        <end position="40"/>
    </location>
</feature>
<feature type="compositionally biased region" description="Gly residues" evidence="13">
    <location>
        <begin position="762"/>
        <end position="775"/>
    </location>
</feature>
<dbReference type="InterPro" id="IPR013087">
    <property type="entry name" value="Znf_C2H2_type"/>
</dbReference>
<dbReference type="InterPro" id="IPR001841">
    <property type="entry name" value="Znf_RING"/>
</dbReference>
<comment type="caution">
    <text evidence="15">The sequence shown here is derived from an EMBL/GenBank/DDBJ whole genome shotgun (WGS) entry which is preliminary data.</text>
</comment>
<feature type="region of interest" description="Disordered" evidence="13">
    <location>
        <begin position="632"/>
        <end position="659"/>
    </location>
</feature>
<proteinExistence type="inferred from homology"/>
<organism evidence="15 16">
    <name type="scientific">Elsinoe australis</name>
    <dbReference type="NCBI Taxonomy" id="40998"/>
    <lineage>
        <taxon>Eukaryota</taxon>
        <taxon>Fungi</taxon>
        <taxon>Dikarya</taxon>
        <taxon>Ascomycota</taxon>
        <taxon>Pezizomycotina</taxon>
        <taxon>Dothideomycetes</taxon>
        <taxon>Dothideomycetidae</taxon>
        <taxon>Myriangiales</taxon>
        <taxon>Elsinoaceae</taxon>
        <taxon>Elsinoe</taxon>
    </lineage>
</organism>
<feature type="compositionally biased region" description="Low complexity" evidence="13">
    <location>
        <begin position="676"/>
        <end position="708"/>
    </location>
</feature>
<dbReference type="GO" id="GO:0072344">
    <property type="term" value="P:rescue of stalled ribosome"/>
    <property type="evidence" value="ECO:0007669"/>
    <property type="project" value="InterPro"/>
</dbReference>
<comment type="subcellular location">
    <subcellularLocation>
        <location evidence="2">Cytoplasm</location>
    </subcellularLocation>
</comment>
<dbReference type="InterPro" id="IPR057634">
    <property type="entry name" value="PAH_ZNF598/HEL2"/>
</dbReference>
<feature type="compositionally biased region" description="Polar residues" evidence="13">
    <location>
        <begin position="451"/>
        <end position="471"/>
    </location>
</feature>
<feature type="region of interest" description="Disordered" evidence="13">
    <location>
        <begin position="1"/>
        <end position="72"/>
    </location>
</feature>
<feature type="compositionally biased region" description="Low complexity" evidence="13">
    <location>
        <begin position="585"/>
        <end position="601"/>
    </location>
</feature>
<name>A0A2P7Z6A6_9PEZI</name>
<evidence type="ECO:0000256" key="4">
    <source>
        <dbReference type="ARBA" id="ARBA00012483"/>
    </source>
</evidence>
<reference evidence="15 16" key="1">
    <citation type="submission" date="2017-05" db="EMBL/GenBank/DDBJ databases">
        <title>Draft genome sequence of Elsinoe australis.</title>
        <authorList>
            <person name="Cheng Q."/>
        </authorList>
    </citation>
    <scope>NUCLEOTIDE SEQUENCE [LARGE SCALE GENOMIC DNA]</scope>
    <source>
        <strain evidence="15 16">NL1</strain>
    </source>
</reference>
<dbReference type="PROSITE" id="PS00028">
    <property type="entry name" value="ZINC_FINGER_C2H2_1"/>
    <property type="match status" value="1"/>
</dbReference>
<dbReference type="Proteomes" id="UP000243723">
    <property type="component" value="Unassembled WGS sequence"/>
</dbReference>
<feature type="domain" description="RING-type" evidence="14">
    <location>
        <begin position="105"/>
        <end position="145"/>
    </location>
</feature>
<keyword evidence="7" id="KW-0808">Transferase</keyword>
<dbReference type="GO" id="GO:0061630">
    <property type="term" value="F:ubiquitin protein ligase activity"/>
    <property type="evidence" value="ECO:0007669"/>
    <property type="project" value="UniProtKB-EC"/>
</dbReference>
<dbReference type="PROSITE" id="PS50089">
    <property type="entry name" value="ZF_RING_2"/>
    <property type="match status" value="1"/>
</dbReference>
<keyword evidence="10" id="KW-0862">Zinc</keyword>
<feature type="compositionally biased region" description="Basic and acidic residues" evidence="13">
    <location>
        <begin position="376"/>
        <end position="398"/>
    </location>
</feature>
<evidence type="ECO:0000259" key="14">
    <source>
        <dbReference type="PROSITE" id="PS50089"/>
    </source>
</evidence>
<evidence type="ECO:0000313" key="15">
    <source>
        <dbReference type="EMBL" id="PSK43744.1"/>
    </source>
</evidence>
<dbReference type="SUPFAM" id="SSF57850">
    <property type="entry name" value="RING/U-box"/>
    <property type="match status" value="1"/>
</dbReference>
<evidence type="ECO:0000256" key="8">
    <source>
        <dbReference type="ARBA" id="ARBA00022723"/>
    </source>
</evidence>
<dbReference type="GO" id="GO:0043022">
    <property type="term" value="F:ribosome binding"/>
    <property type="evidence" value="ECO:0007669"/>
    <property type="project" value="TreeGrafter"/>
</dbReference>
<dbReference type="InterPro" id="IPR041888">
    <property type="entry name" value="RING-HC_ZNF598/HEL2"/>
</dbReference>
<evidence type="ECO:0000313" key="16">
    <source>
        <dbReference type="Proteomes" id="UP000243723"/>
    </source>
</evidence>
<dbReference type="InterPro" id="IPR056437">
    <property type="entry name" value="Znf-C2H2_ZNF598/HEL2"/>
</dbReference>
<dbReference type="PANTHER" id="PTHR22938">
    <property type="entry name" value="ZINC FINGER PROTEIN 598"/>
    <property type="match status" value="1"/>
</dbReference>
<feature type="region of interest" description="Disordered" evidence="13">
    <location>
        <begin position="672"/>
        <end position="716"/>
    </location>
</feature>
<feature type="region of interest" description="Disordered" evidence="13">
    <location>
        <begin position="736"/>
        <end position="801"/>
    </location>
</feature>
<feature type="compositionally biased region" description="Polar residues" evidence="13">
    <location>
        <begin position="433"/>
        <end position="442"/>
    </location>
</feature>
<evidence type="ECO:0000256" key="12">
    <source>
        <dbReference type="PROSITE-ProRule" id="PRU00175"/>
    </source>
</evidence>
<dbReference type="SMART" id="SM00355">
    <property type="entry name" value="ZnF_C2H2"/>
    <property type="match status" value="4"/>
</dbReference>
<dbReference type="STRING" id="40998.A0A2P7Z6A6"/>
<comment type="pathway">
    <text evidence="3">Protein modification; protein ubiquitination.</text>
</comment>